<evidence type="ECO:0000259" key="8">
    <source>
        <dbReference type="PROSITE" id="PS50157"/>
    </source>
</evidence>
<dbReference type="GO" id="GO:0008270">
    <property type="term" value="F:zinc ion binding"/>
    <property type="evidence" value="ECO:0007669"/>
    <property type="project" value="UniProtKB-KW"/>
</dbReference>
<evidence type="ECO:0000256" key="7">
    <source>
        <dbReference type="PROSITE-ProRule" id="PRU00042"/>
    </source>
</evidence>
<evidence type="ECO:0000256" key="4">
    <source>
        <dbReference type="ARBA" id="ARBA00022771"/>
    </source>
</evidence>
<feature type="domain" description="C2H2-type" evidence="8">
    <location>
        <begin position="8"/>
        <end position="35"/>
    </location>
</feature>
<dbReference type="Gene3D" id="3.30.160.60">
    <property type="entry name" value="Classic Zinc Finger"/>
    <property type="match status" value="1"/>
</dbReference>
<dbReference type="Proteomes" id="UP001497382">
    <property type="component" value="Unassembled WGS sequence"/>
</dbReference>
<name>A0AAV2BVT6_9ARAC</name>
<gene>
    <name evidence="9" type="ORF">LARSCL_LOCUS21632</name>
</gene>
<dbReference type="PROSITE" id="PS50157">
    <property type="entry name" value="ZINC_FINGER_C2H2_2"/>
    <property type="match status" value="1"/>
</dbReference>
<keyword evidence="3" id="KW-0677">Repeat</keyword>
<accession>A0AAV2BVT6</accession>
<dbReference type="AlphaFoldDB" id="A0AAV2BVT6"/>
<comment type="caution">
    <text evidence="9">The sequence shown here is derived from an EMBL/GenBank/DDBJ whole genome shotgun (WGS) entry which is preliminary data.</text>
</comment>
<proteinExistence type="predicted"/>
<dbReference type="GO" id="GO:0005634">
    <property type="term" value="C:nucleus"/>
    <property type="evidence" value="ECO:0007669"/>
    <property type="project" value="UniProtKB-SubCell"/>
</dbReference>
<dbReference type="InterPro" id="IPR036236">
    <property type="entry name" value="Znf_C2H2_sf"/>
</dbReference>
<reference evidence="9 10" key="1">
    <citation type="submission" date="2024-04" db="EMBL/GenBank/DDBJ databases">
        <authorList>
            <person name="Rising A."/>
            <person name="Reimegard J."/>
            <person name="Sonavane S."/>
            <person name="Akerstrom W."/>
            <person name="Nylinder S."/>
            <person name="Hedman E."/>
            <person name="Kallberg Y."/>
        </authorList>
    </citation>
    <scope>NUCLEOTIDE SEQUENCE [LARGE SCALE GENOMIC DNA]</scope>
</reference>
<keyword evidence="6" id="KW-0539">Nucleus</keyword>
<dbReference type="PANTHER" id="PTHR16515">
    <property type="entry name" value="PR DOMAIN ZINC FINGER PROTEIN"/>
    <property type="match status" value="1"/>
</dbReference>
<evidence type="ECO:0000313" key="10">
    <source>
        <dbReference type="Proteomes" id="UP001497382"/>
    </source>
</evidence>
<dbReference type="InterPro" id="IPR013087">
    <property type="entry name" value="Znf_C2H2_type"/>
</dbReference>
<keyword evidence="4 7" id="KW-0863">Zinc-finger</keyword>
<evidence type="ECO:0000256" key="6">
    <source>
        <dbReference type="ARBA" id="ARBA00023242"/>
    </source>
</evidence>
<dbReference type="SUPFAM" id="SSF57667">
    <property type="entry name" value="beta-beta-alpha zinc fingers"/>
    <property type="match status" value="1"/>
</dbReference>
<evidence type="ECO:0000256" key="3">
    <source>
        <dbReference type="ARBA" id="ARBA00022737"/>
    </source>
</evidence>
<evidence type="ECO:0000256" key="1">
    <source>
        <dbReference type="ARBA" id="ARBA00004123"/>
    </source>
</evidence>
<dbReference type="InterPro" id="IPR050331">
    <property type="entry name" value="Zinc_finger"/>
</dbReference>
<protein>
    <recommendedName>
        <fullName evidence="8">C2H2-type domain-containing protein</fullName>
    </recommendedName>
</protein>
<dbReference type="FunFam" id="3.30.160.60:FF:000446">
    <property type="entry name" value="Zinc finger protein"/>
    <property type="match status" value="1"/>
</dbReference>
<evidence type="ECO:0000313" key="9">
    <source>
        <dbReference type="EMBL" id="CAL1299916.1"/>
    </source>
</evidence>
<feature type="non-terminal residue" evidence="9">
    <location>
        <position position="1"/>
    </location>
</feature>
<evidence type="ECO:0000256" key="5">
    <source>
        <dbReference type="ARBA" id="ARBA00022833"/>
    </source>
</evidence>
<keyword evidence="5" id="KW-0862">Zinc</keyword>
<sequence length="66" mass="7754">THTGEKPFVCETRNKAFSRKEILKTHLLTNTGEKPIVCETYRETFSRKEILEILLFTHDRSETICL</sequence>
<evidence type="ECO:0000256" key="2">
    <source>
        <dbReference type="ARBA" id="ARBA00022723"/>
    </source>
</evidence>
<keyword evidence="10" id="KW-1185">Reference proteome</keyword>
<dbReference type="PANTHER" id="PTHR16515:SF49">
    <property type="entry name" value="GASTRULA ZINC FINGER PROTEIN XLCGF49.1-LIKE-RELATED"/>
    <property type="match status" value="1"/>
</dbReference>
<keyword evidence="2" id="KW-0479">Metal-binding</keyword>
<organism evidence="9 10">
    <name type="scientific">Larinioides sclopetarius</name>
    <dbReference type="NCBI Taxonomy" id="280406"/>
    <lineage>
        <taxon>Eukaryota</taxon>
        <taxon>Metazoa</taxon>
        <taxon>Ecdysozoa</taxon>
        <taxon>Arthropoda</taxon>
        <taxon>Chelicerata</taxon>
        <taxon>Arachnida</taxon>
        <taxon>Araneae</taxon>
        <taxon>Araneomorphae</taxon>
        <taxon>Entelegynae</taxon>
        <taxon>Araneoidea</taxon>
        <taxon>Araneidae</taxon>
        <taxon>Larinioides</taxon>
    </lineage>
</organism>
<dbReference type="EMBL" id="CAXIEN010000523">
    <property type="protein sequence ID" value="CAL1299916.1"/>
    <property type="molecule type" value="Genomic_DNA"/>
</dbReference>
<comment type="subcellular location">
    <subcellularLocation>
        <location evidence="1">Nucleus</location>
    </subcellularLocation>
</comment>
<dbReference type="GO" id="GO:0010468">
    <property type="term" value="P:regulation of gene expression"/>
    <property type="evidence" value="ECO:0007669"/>
    <property type="project" value="TreeGrafter"/>
</dbReference>